<evidence type="ECO:0000313" key="3">
    <source>
        <dbReference type="Proteomes" id="UP001501598"/>
    </source>
</evidence>
<feature type="domain" description="Methyltransferase type 12" evidence="1">
    <location>
        <begin position="49"/>
        <end position="142"/>
    </location>
</feature>
<dbReference type="PANTHER" id="PTHR43861">
    <property type="entry name" value="TRANS-ACONITATE 2-METHYLTRANSFERASE-RELATED"/>
    <property type="match status" value="1"/>
</dbReference>
<dbReference type="EMBL" id="BAABGT010000029">
    <property type="protein sequence ID" value="GAA4544540.1"/>
    <property type="molecule type" value="Genomic_DNA"/>
</dbReference>
<proteinExistence type="predicted"/>
<dbReference type="InterPro" id="IPR013217">
    <property type="entry name" value="Methyltransf_12"/>
</dbReference>
<sequence length="210" mass="23490">MPDLKIGPAIRTRLGRYEIPAADAYRSLFINLADCAEVLASVFPAKRILEVGCGDGSFAQRLLERYQDAEYVGIDVSDQPGRLFRGDSARASFLSIDSSSFRATDPGTFDLVVVVDVIHHVPHHLRESLLRDVRDLTTPGGHYAIKEWEPKPGPAHFACWAADRFITGDRISHVPSAAMRDRLEGLFGDELVLEARIPPHRHNYLLGYRR</sequence>
<reference evidence="3" key="1">
    <citation type="journal article" date="2019" name="Int. J. Syst. Evol. Microbiol.">
        <title>The Global Catalogue of Microorganisms (GCM) 10K type strain sequencing project: providing services to taxonomists for standard genome sequencing and annotation.</title>
        <authorList>
            <consortium name="The Broad Institute Genomics Platform"/>
            <consortium name="The Broad Institute Genome Sequencing Center for Infectious Disease"/>
            <person name="Wu L."/>
            <person name="Ma J."/>
        </authorList>
    </citation>
    <scope>NUCLEOTIDE SEQUENCE [LARGE SCALE GENOMIC DNA]</scope>
    <source>
        <strain evidence="3">JCM 17906</strain>
    </source>
</reference>
<dbReference type="InterPro" id="IPR029063">
    <property type="entry name" value="SAM-dependent_MTases_sf"/>
</dbReference>
<dbReference type="Pfam" id="PF08242">
    <property type="entry name" value="Methyltransf_12"/>
    <property type="match status" value="1"/>
</dbReference>
<dbReference type="SUPFAM" id="SSF53335">
    <property type="entry name" value="S-adenosyl-L-methionine-dependent methyltransferases"/>
    <property type="match status" value="1"/>
</dbReference>
<evidence type="ECO:0000259" key="1">
    <source>
        <dbReference type="Pfam" id="PF08242"/>
    </source>
</evidence>
<gene>
    <name evidence="2" type="ORF">GCM10023175_22920</name>
</gene>
<protein>
    <recommendedName>
        <fullName evidence="1">Methyltransferase type 12 domain-containing protein</fullName>
    </recommendedName>
</protein>
<dbReference type="CDD" id="cd02440">
    <property type="entry name" value="AdoMet_MTases"/>
    <property type="match status" value="1"/>
</dbReference>
<evidence type="ECO:0000313" key="2">
    <source>
        <dbReference type="EMBL" id="GAA4544540.1"/>
    </source>
</evidence>
<keyword evidence="3" id="KW-1185">Reference proteome</keyword>
<dbReference type="RefSeq" id="WP_345415780.1">
    <property type="nucleotide sequence ID" value="NZ_BAABGT010000029.1"/>
</dbReference>
<dbReference type="Gene3D" id="3.40.50.150">
    <property type="entry name" value="Vaccinia Virus protein VP39"/>
    <property type="match status" value="1"/>
</dbReference>
<name>A0ABP8RPR3_9PSEU</name>
<comment type="caution">
    <text evidence="2">The sequence shown here is derived from an EMBL/GenBank/DDBJ whole genome shotgun (WGS) entry which is preliminary data.</text>
</comment>
<accession>A0ABP8RPR3</accession>
<organism evidence="2 3">
    <name type="scientific">Pseudonocardia xishanensis</name>
    <dbReference type="NCBI Taxonomy" id="630995"/>
    <lineage>
        <taxon>Bacteria</taxon>
        <taxon>Bacillati</taxon>
        <taxon>Actinomycetota</taxon>
        <taxon>Actinomycetes</taxon>
        <taxon>Pseudonocardiales</taxon>
        <taxon>Pseudonocardiaceae</taxon>
        <taxon>Pseudonocardia</taxon>
    </lineage>
</organism>
<dbReference type="Proteomes" id="UP001501598">
    <property type="component" value="Unassembled WGS sequence"/>
</dbReference>